<evidence type="ECO:0000313" key="16">
    <source>
        <dbReference type="EMBL" id="CAF0817703.1"/>
    </source>
</evidence>
<dbReference type="EMBL" id="CAJNOQ010000585">
    <property type="protein sequence ID" value="CAF0817703.1"/>
    <property type="molecule type" value="Genomic_DNA"/>
</dbReference>
<evidence type="ECO:0000256" key="12">
    <source>
        <dbReference type="ARBA" id="ARBA00033987"/>
    </source>
</evidence>
<dbReference type="InterPro" id="IPR038650">
    <property type="entry name" value="PADR1_C_dom_sf"/>
</dbReference>
<evidence type="ECO:0000256" key="11">
    <source>
        <dbReference type="ARBA" id="ARBA00023242"/>
    </source>
</evidence>
<keyword evidence="4" id="KW-0808">Transferase</keyword>
<dbReference type="InterPro" id="IPR001357">
    <property type="entry name" value="BRCT_dom"/>
</dbReference>
<dbReference type="SMART" id="SM01335">
    <property type="entry name" value="PADR1"/>
    <property type="match status" value="1"/>
</dbReference>
<keyword evidence="6" id="KW-0013">ADP-ribosylation</keyword>
<dbReference type="GO" id="GO:0008270">
    <property type="term" value="F:zinc ion binding"/>
    <property type="evidence" value="ECO:0007669"/>
    <property type="project" value="UniProtKB-KW"/>
</dbReference>
<dbReference type="Gene3D" id="3.40.50.10190">
    <property type="entry name" value="BRCT domain"/>
    <property type="match status" value="1"/>
</dbReference>
<dbReference type="InterPro" id="IPR049296">
    <property type="entry name" value="PARP1-like_PADR1_N"/>
</dbReference>
<dbReference type="SMART" id="SM01336">
    <property type="entry name" value="zf-PARP"/>
    <property type="match status" value="2"/>
</dbReference>
<protein>
    <recommendedName>
        <fullName evidence="2">NAD(+) ADP-ribosyltransferase</fullName>
        <ecNumber evidence="2">2.4.2.30</ecNumber>
    </recommendedName>
</protein>
<dbReference type="EC" id="2.4.2.30" evidence="2"/>
<keyword evidence="7" id="KW-0863">Zinc-finger</keyword>
<dbReference type="SUPFAM" id="SSF57716">
    <property type="entry name" value="Glucocorticoid receptor-like (DNA-binding domain)"/>
    <property type="match status" value="2"/>
</dbReference>
<dbReference type="Gene3D" id="2.20.25.630">
    <property type="match status" value="1"/>
</dbReference>
<dbReference type="InterPro" id="IPR036420">
    <property type="entry name" value="BRCT_dom_sf"/>
</dbReference>
<dbReference type="Proteomes" id="UP000663829">
    <property type="component" value="Unassembled WGS sequence"/>
</dbReference>
<name>A0A813TS35_9BILA</name>
<dbReference type="PROSITE" id="PS50172">
    <property type="entry name" value="BRCT"/>
    <property type="match status" value="1"/>
</dbReference>
<keyword evidence="3" id="KW-0328">Glycosyltransferase</keyword>
<evidence type="ECO:0000256" key="3">
    <source>
        <dbReference type="ARBA" id="ARBA00022676"/>
    </source>
</evidence>
<sequence length="502" mass="57209">MDETDFKAEYAKSDRSTCKLCRSTIDRDSLRLAIMVQSPAFDGRIPTWYHYGCFFKKVKPKDVHVVKGFAELRWEDQQKIKDKIHNNSSKSANVVGNSGLFSAEYAKSNRSTCRACSDKIDKDVLRVSKKNYSSETASRFGPADDWYHLDCFFEQKQELEFNGTAESFSGFADLYKEDQTLLKKKFGTTSGSRKRKGDKLLSTADGTPEEKIARSENDDEKNLREQSELLWSYKDALRKEVPNDILKEILRHNEQHVGAGEQVLIDSVADCMAFGALEPCPECGGLLVFSHHCYRCNGDVTEWTKCQFSTTTPVRKTFKLPTDIKKEYDAFKNYKSVKRDRVFPKIKEKSVSITKTPEASRGLPLQEPEYDADQPLKNCRIAFAGRLSNSAATLQKLVERMGGNYSSKIDDSVDVVISTSDELKKMSKKLVDAQTHNIHVVPEHYFDDVKIDRPSNVMEKLKISSWGILPHLRRQQLLDVEKQKQQQKQVSQLAKSDGMRTV</sequence>
<evidence type="ECO:0000256" key="6">
    <source>
        <dbReference type="ARBA" id="ARBA00022765"/>
    </source>
</evidence>
<dbReference type="Pfam" id="PF08063">
    <property type="entry name" value="Zn_ribbon_PADR1"/>
    <property type="match status" value="1"/>
</dbReference>
<dbReference type="PANTHER" id="PTHR10459">
    <property type="entry name" value="DNA LIGASE"/>
    <property type="match status" value="1"/>
</dbReference>
<dbReference type="Pfam" id="PF00645">
    <property type="entry name" value="zf-PARP"/>
    <property type="match status" value="2"/>
</dbReference>
<dbReference type="EMBL" id="CAJOBC010000585">
    <property type="protein sequence ID" value="CAF3603937.1"/>
    <property type="molecule type" value="Genomic_DNA"/>
</dbReference>
<evidence type="ECO:0000256" key="7">
    <source>
        <dbReference type="ARBA" id="ARBA00022771"/>
    </source>
</evidence>
<feature type="domain" description="PARP-type" evidence="14">
    <location>
        <begin position="6"/>
        <end position="88"/>
    </location>
</feature>
<keyword evidence="10" id="KW-0238">DNA-binding</keyword>
<dbReference type="Gene3D" id="1.10.20.130">
    <property type="match status" value="1"/>
</dbReference>
<keyword evidence="18" id="KW-1185">Reference proteome</keyword>
<organism evidence="16 18">
    <name type="scientific">Didymodactylos carnosus</name>
    <dbReference type="NCBI Taxonomy" id="1234261"/>
    <lineage>
        <taxon>Eukaryota</taxon>
        <taxon>Metazoa</taxon>
        <taxon>Spiralia</taxon>
        <taxon>Gnathifera</taxon>
        <taxon>Rotifera</taxon>
        <taxon>Eurotatoria</taxon>
        <taxon>Bdelloidea</taxon>
        <taxon>Philodinida</taxon>
        <taxon>Philodinidae</taxon>
        <taxon>Didymodactylos</taxon>
    </lineage>
</organism>
<dbReference type="InterPro" id="IPR036957">
    <property type="entry name" value="Znf_PARP_sf"/>
</dbReference>
<accession>A0A813TS35</accession>
<gene>
    <name evidence="16" type="ORF">GPM918_LOCUS4378</name>
    <name evidence="17" type="ORF">SRO942_LOCUS4379</name>
</gene>
<evidence type="ECO:0000256" key="9">
    <source>
        <dbReference type="ARBA" id="ARBA00023027"/>
    </source>
</evidence>
<dbReference type="CDD" id="cd17747">
    <property type="entry name" value="BRCT_PARP1"/>
    <property type="match status" value="1"/>
</dbReference>
<dbReference type="GO" id="GO:0070212">
    <property type="term" value="P:protein poly-ADP-ribosylation"/>
    <property type="evidence" value="ECO:0007669"/>
    <property type="project" value="TreeGrafter"/>
</dbReference>
<feature type="compositionally biased region" description="Basic residues" evidence="13">
    <location>
        <begin position="188"/>
        <end position="197"/>
    </location>
</feature>
<dbReference type="PROSITE" id="PS50064">
    <property type="entry name" value="ZF_PARP_2"/>
    <property type="match status" value="2"/>
</dbReference>
<dbReference type="Pfam" id="PF00533">
    <property type="entry name" value="BRCT"/>
    <property type="match status" value="1"/>
</dbReference>
<evidence type="ECO:0000256" key="13">
    <source>
        <dbReference type="SAM" id="MobiDB-lite"/>
    </source>
</evidence>
<evidence type="ECO:0000256" key="2">
    <source>
        <dbReference type="ARBA" id="ARBA00012020"/>
    </source>
</evidence>
<dbReference type="Gene3D" id="3.30.1740.10">
    <property type="entry name" value="Zinc finger, PARP-type"/>
    <property type="match status" value="2"/>
</dbReference>
<dbReference type="InterPro" id="IPR012982">
    <property type="entry name" value="PARP1-like_PADR1_Zn_ribbon"/>
</dbReference>
<keyword evidence="11" id="KW-0539">Nucleus</keyword>
<comment type="catalytic activity">
    <reaction evidence="12">
        <text>NAD(+) + (ADP-D-ribosyl)n-acceptor = nicotinamide + (ADP-D-ribosyl)n+1-acceptor + H(+).</text>
        <dbReference type="EC" id="2.4.2.30"/>
    </reaction>
</comment>
<dbReference type="GO" id="GO:0006302">
    <property type="term" value="P:double-strand break repair"/>
    <property type="evidence" value="ECO:0007669"/>
    <property type="project" value="TreeGrafter"/>
</dbReference>
<dbReference type="GO" id="GO:0003677">
    <property type="term" value="F:DNA binding"/>
    <property type="evidence" value="ECO:0007669"/>
    <property type="project" value="UniProtKB-KW"/>
</dbReference>
<evidence type="ECO:0000313" key="18">
    <source>
        <dbReference type="Proteomes" id="UP000663829"/>
    </source>
</evidence>
<comment type="caution">
    <text evidence="16">The sequence shown here is derived from an EMBL/GenBank/DDBJ whole genome shotgun (WGS) entry which is preliminary data.</text>
</comment>
<evidence type="ECO:0000256" key="4">
    <source>
        <dbReference type="ARBA" id="ARBA00022679"/>
    </source>
</evidence>
<dbReference type="SMART" id="SM00292">
    <property type="entry name" value="BRCT"/>
    <property type="match status" value="1"/>
</dbReference>
<dbReference type="Pfam" id="PF21728">
    <property type="entry name" value="PADR1_N"/>
    <property type="match status" value="1"/>
</dbReference>
<keyword evidence="8" id="KW-0862">Zinc</keyword>
<dbReference type="GO" id="GO:1990404">
    <property type="term" value="F:NAD+-protein mono-ADP-ribosyltransferase activity"/>
    <property type="evidence" value="ECO:0007669"/>
    <property type="project" value="TreeGrafter"/>
</dbReference>
<evidence type="ECO:0000256" key="1">
    <source>
        <dbReference type="ARBA" id="ARBA00004123"/>
    </source>
</evidence>
<dbReference type="FunFam" id="2.20.25.630:FF:000001">
    <property type="entry name" value="Poly [ADP-ribose] polymerase"/>
    <property type="match status" value="1"/>
</dbReference>
<comment type="subcellular location">
    <subcellularLocation>
        <location evidence="1">Nucleus</location>
    </subcellularLocation>
</comment>
<dbReference type="OrthoDB" id="429950at2759"/>
<dbReference type="Proteomes" id="UP000681722">
    <property type="component" value="Unassembled WGS sequence"/>
</dbReference>
<dbReference type="PROSITE" id="PS52007">
    <property type="entry name" value="PADR1"/>
    <property type="match status" value="1"/>
</dbReference>
<reference evidence="16" key="1">
    <citation type="submission" date="2021-02" db="EMBL/GenBank/DDBJ databases">
        <authorList>
            <person name="Nowell W R."/>
        </authorList>
    </citation>
    <scope>NUCLEOTIDE SEQUENCE</scope>
</reference>
<keyword evidence="5" id="KW-0479">Metal-binding</keyword>
<evidence type="ECO:0000313" key="17">
    <source>
        <dbReference type="EMBL" id="CAF3603937.1"/>
    </source>
</evidence>
<dbReference type="PANTHER" id="PTHR10459:SF112">
    <property type="entry name" value="POLY [ADP-RIBOSE] POLYMERASE 1"/>
    <property type="match status" value="1"/>
</dbReference>
<evidence type="ECO:0000259" key="15">
    <source>
        <dbReference type="PROSITE" id="PS50172"/>
    </source>
</evidence>
<evidence type="ECO:0000259" key="14">
    <source>
        <dbReference type="PROSITE" id="PS50064"/>
    </source>
</evidence>
<dbReference type="GO" id="GO:0003950">
    <property type="term" value="F:NAD+ poly-ADP-ribosyltransferase activity"/>
    <property type="evidence" value="ECO:0007669"/>
    <property type="project" value="UniProtKB-EC"/>
</dbReference>
<keyword evidence="9" id="KW-0520">NAD</keyword>
<feature type="domain" description="BRCT" evidence="15">
    <location>
        <begin position="371"/>
        <end position="448"/>
    </location>
</feature>
<evidence type="ECO:0000256" key="10">
    <source>
        <dbReference type="ARBA" id="ARBA00023125"/>
    </source>
</evidence>
<evidence type="ECO:0000256" key="5">
    <source>
        <dbReference type="ARBA" id="ARBA00022723"/>
    </source>
</evidence>
<feature type="compositionally biased region" description="Basic and acidic residues" evidence="13">
    <location>
        <begin position="208"/>
        <end position="220"/>
    </location>
</feature>
<evidence type="ECO:0000256" key="8">
    <source>
        <dbReference type="ARBA" id="ARBA00022833"/>
    </source>
</evidence>
<proteinExistence type="predicted"/>
<dbReference type="SUPFAM" id="SSF52113">
    <property type="entry name" value="BRCT domain"/>
    <property type="match status" value="1"/>
</dbReference>
<feature type="domain" description="PARP-type" evidence="14">
    <location>
        <begin position="101"/>
        <end position="190"/>
    </location>
</feature>
<dbReference type="InterPro" id="IPR001510">
    <property type="entry name" value="Znf_PARP"/>
</dbReference>
<dbReference type="AlphaFoldDB" id="A0A813TS35"/>
<feature type="region of interest" description="Disordered" evidence="13">
    <location>
        <begin position="188"/>
        <end position="220"/>
    </location>
</feature>
<dbReference type="GO" id="GO:0005730">
    <property type="term" value="C:nucleolus"/>
    <property type="evidence" value="ECO:0007669"/>
    <property type="project" value="TreeGrafter"/>
</dbReference>
<dbReference type="InterPro" id="IPR050800">
    <property type="entry name" value="ARTD/PARP"/>
</dbReference>